<dbReference type="Proteomes" id="UP000316988">
    <property type="component" value="Unassembled WGS sequence"/>
</dbReference>
<evidence type="ECO:0000313" key="2">
    <source>
        <dbReference type="EMBL" id="TSD64325.1"/>
    </source>
</evidence>
<dbReference type="CDD" id="cd00829">
    <property type="entry name" value="SCP-x_thiolase"/>
    <property type="match status" value="1"/>
</dbReference>
<organism evidence="2 3">
    <name type="scientific">Aeromicrobium piscarium</name>
    <dbReference type="NCBI Taxonomy" id="2590901"/>
    <lineage>
        <taxon>Bacteria</taxon>
        <taxon>Bacillati</taxon>
        <taxon>Actinomycetota</taxon>
        <taxon>Actinomycetes</taxon>
        <taxon>Propionibacteriales</taxon>
        <taxon>Nocardioidaceae</taxon>
        <taxon>Aeromicrobium</taxon>
    </lineage>
</organism>
<dbReference type="InterPro" id="IPR055140">
    <property type="entry name" value="Thiolase_C_2"/>
</dbReference>
<proteinExistence type="predicted"/>
<sequence>MSTPLAAITGVGETAYTRGTDLTATALLLQAGLRACADAGIDPSSIDGAVTPQGKAESEQFVHALGIRDLRFHAHNAMGGAGPVGCVAIAAAAVRAGVAERVVVAAGGTQFSGNRRMSDAGGAAMSIPWPGQGIRDCLERPYGLSVPMQWYSLHANYWLTQTGADPAGMRAVALATREHAHSNAQAYFRGRELTTEAYDASPVLVDPFHLFDICQESDGAAAVIVERDGAREDAAGVTVLAAGEGHADVPDDLVTRPDIMQMGLTKLAPRLFAEAGVTPQDLDFAQLYDCFTFVVLRQIEELGLCARGEAPDFVREHGIGPGGSFPINTHGGLLSQAHIAGMNHVVEAVRQLRGEAGDAQLSDAHLGVVTGYGDMSDGSMLILAHH</sequence>
<protein>
    <submittedName>
        <fullName evidence="2">Transporter</fullName>
    </submittedName>
</protein>
<name>A0A554SDA7_9ACTN</name>
<dbReference type="Pfam" id="PF22691">
    <property type="entry name" value="Thiolase_C_1"/>
    <property type="match status" value="1"/>
</dbReference>
<reference evidence="2 3" key="1">
    <citation type="submission" date="2019-07" db="EMBL/GenBank/DDBJ databases">
        <authorList>
            <person name="Zhao L.H."/>
        </authorList>
    </citation>
    <scope>NUCLEOTIDE SEQUENCE [LARGE SCALE GENOMIC DNA]</scope>
    <source>
        <strain evidence="2 3">Co35</strain>
    </source>
</reference>
<keyword evidence="3" id="KW-1185">Reference proteome</keyword>
<dbReference type="PANTHER" id="PTHR42870:SF1">
    <property type="entry name" value="NON-SPECIFIC LIPID-TRANSFER PROTEIN-LIKE 2"/>
    <property type="match status" value="1"/>
</dbReference>
<dbReference type="GO" id="GO:0016747">
    <property type="term" value="F:acyltransferase activity, transferring groups other than amino-acyl groups"/>
    <property type="evidence" value="ECO:0007669"/>
    <property type="project" value="InterPro"/>
</dbReference>
<dbReference type="Gene3D" id="3.40.47.10">
    <property type="match status" value="1"/>
</dbReference>
<dbReference type="PIRSF" id="PIRSF000429">
    <property type="entry name" value="Ac-CoA_Ac_transf"/>
    <property type="match status" value="1"/>
</dbReference>
<dbReference type="InterPro" id="IPR002155">
    <property type="entry name" value="Thiolase"/>
</dbReference>
<comment type="caution">
    <text evidence="2">The sequence shown here is derived from an EMBL/GenBank/DDBJ whole genome shotgun (WGS) entry which is preliminary data.</text>
</comment>
<dbReference type="EMBL" id="VLNT01000004">
    <property type="protein sequence ID" value="TSD64325.1"/>
    <property type="molecule type" value="Genomic_DNA"/>
</dbReference>
<evidence type="ECO:0000313" key="3">
    <source>
        <dbReference type="Proteomes" id="UP000316988"/>
    </source>
</evidence>
<dbReference type="SUPFAM" id="SSF53901">
    <property type="entry name" value="Thiolase-like"/>
    <property type="match status" value="2"/>
</dbReference>
<dbReference type="OrthoDB" id="9785768at2"/>
<dbReference type="AlphaFoldDB" id="A0A554SDA7"/>
<feature type="domain" description="Thiolase C-terminal" evidence="1">
    <location>
        <begin position="253"/>
        <end position="382"/>
    </location>
</feature>
<dbReference type="InterPro" id="IPR016039">
    <property type="entry name" value="Thiolase-like"/>
</dbReference>
<gene>
    <name evidence="2" type="ORF">FNM00_07200</name>
</gene>
<dbReference type="PANTHER" id="PTHR42870">
    <property type="entry name" value="ACETYL-COA C-ACETYLTRANSFERASE"/>
    <property type="match status" value="1"/>
</dbReference>
<dbReference type="RefSeq" id="WP_143912767.1">
    <property type="nucleotide sequence ID" value="NZ_VLNT01000004.1"/>
</dbReference>
<evidence type="ECO:0000259" key="1">
    <source>
        <dbReference type="Pfam" id="PF22691"/>
    </source>
</evidence>
<accession>A0A554SDA7</accession>